<dbReference type="Proteomes" id="UP001595872">
    <property type="component" value="Unassembled WGS sequence"/>
</dbReference>
<comment type="caution">
    <text evidence="1">The sequence shown here is derived from an EMBL/GenBank/DDBJ whole genome shotgun (WGS) entry which is preliminary data.</text>
</comment>
<gene>
    <name evidence="1" type="ORF">ACFPCY_43080</name>
</gene>
<dbReference type="EMBL" id="JBHSIT010000042">
    <property type="protein sequence ID" value="MFC4914119.1"/>
    <property type="molecule type" value="Genomic_DNA"/>
</dbReference>
<evidence type="ECO:0000313" key="1">
    <source>
        <dbReference type="EMBL" id="MFC4914119.1"/>
    </source>
</evidence>
<dbReference type="Pfam" id="PF03090">
    <property type="entry name" value="Replicase"/>
    <property type="match status" value="1"/>
</dbReference>
<keyword evidence="2" id="KW-1185">Reference proteome</keyword>
<proteinExistence type="predicted"/>
<dbReference type="RefSeq" id="WP_378265716.1">
    <property type="nucleotide sequence ID" value="NZ_JBHSIT010000042.1"/>
</dbReference>
<organism evidence="1 2">
    <name type="scientific">Actinomadura gamaensis</name>
    <dbReference type="NCBI Taxonomy" id="1763541"/>
    <lineage>
        <taxon>Bacteria</taxon>
        <taxon>Bacillati</taxon>
        <taxon>Actinomycetota</taxon>
        <taxon>Actinomycetes</taxon>
        <taxon>Streptosporangiales</taxon>
        <taxon>Thermomonosporaceae</taxon>
        <taxon>Actinomadura</taxon>
    </lineage>
</organism>
<name>A0ABV9UE40_9ACTN</name>
<dbReference type="InterPro" id="IPR004322">
    <property type="entry name" value="Plasmid_replicase_bac"/>
</dbReference>
<feature type="non-terminal residue" evidence="1">
    <location>
        <position position="194"/>
    </location>
</feature>
<evidence type="ECO:0000313" key="2">
    <source>
        <dbReference type="Proteomes" id="UP001595872"/>
    </source>
</evidence>
<sequence length="194" mass="20988">MNTATFADEWTDHWLPRAPLAGDVKSPRPSVYRHSRARALEHSHIEANPLAVRSLIVTDHDGSDADQIADLKGLPEPSYIALNPFTRSGHIVYALSTPVCLTNSARRGPMNLLARVETGLCDVLSGDVGYAGRLTRNPWHQGSLPLWGASEASYGLRELSCALSDLGALPGYSPRSTLTRSAIGRNCALFGLTR</sequence>
<reference evidence="2" key="1">
    <citation type="journal article" date="2019" name="Int. J. Syst. Evol. Microbiol.">
        <title>The Global Catalogue of Microorganisms (GCM) 10K type strain sequencing project: providing services to taxonomists for standard genome sequencing and annotation.</title>
        <authorList>
            <consortium name="The Broad Institute Genomics Platform"/>
            <consortium name="The Broad Institute Genome Sequencing Center for Infectious Disease"/>
            <person name="Wu L."/>
            <person name="Ma J."/>
        </authorList>
    </citation>
    <scope>NUCLEOTIDE SEQUENCE [LARGE SCALE GENOMIC DNA]</scope>
    <source>
        <strain evidence="2">KLKA75</strain>
    </source>
</reference>
<accession>A0ABV9UE40</accession>
<protein>
    <submittedName>
        <fullName evidence="1">Replication initiation protein</fullName>
    </submittedName>
</protein>